<proteinExistence type="predicted"/>
<sequence length="88" mass="9819">MIEINWGKPLHYVVAETGDVQKFSTIEQARYWLRKKWPVMDAARDDALIKIDATMECLAPVGAARQAFSAAARSAGFRPADPVQRLDS</sequence>
<dbReference type="Pfam" id="PF06169">
    <property type="entry name" value="DUF982"/>
    <property type="match status" value="1"/>
</dbReference>
<dbReference type="RefSeq" id="WP_200687444.1">
    <property type="nucleotide sequence ID" value="NZ_JAEPRQ010000005.1"/>
</dbReference>
<name>A0A934VZG7_9RHOB</name>
<comment type="caution">
    <text evidence="1">The sequence shown here is derived from an EMBL/GenBank/DDBJ whole genome shotgun (WGS) entry which is preliminary data.</text>
</comment>
<evidence type="ECO:0000313" key="2">
    <source>
        <dbReference type="Proteomes" id="UP000640485"/>
    </source>
</evidence>
<dbReference type="EMBL" id="JAEPRQ010000005">
    <property type="protein sequence ID" value="MBK4217022.1"/>
    <property type="molecule type" value="Genomic_DNA"/>
</dbReference>
<dbReference type="Proteomes" id="UP000640485">
    <property type="component" value="Unassembled WGS sequence"/>
</dbReference>
<dbReference type="AlphaFoldDB" id="A0A934VZG7"/>
<protein>
    <submittedName>
        <fullName evidence="1">DUF982 domain-containing protein</fullName>
    </submittedName>
</protein>
<evidence type="ECO:0000313" key="1">
    <source>
        <dbReference type="EMBL" id="MBK4217022.1"/>
    </source>
</evidence>
<dbReference type="InterPro" id="IPR010385">
    <property type="entry name" value="DUF982"/>
</dbReference>
<reference evidence="1" key="1">
    <citation type="submission" date="2021-01" db="EMBL/GenBank/DDBJ databases">
        <title>Paracoccus amoyensis sp. nov., isolated from the surface seawater along the coast of Xiamen Island, China.</title>
        <authorList>
            <person name="Lyu L."/>
        </authorList>
    </citation>
    <scope>NUCLEOTIDE SEQUENCE</scope>
    <source>
        <strain evidence="1">MJ17</strain>
    </source>
</reference>
<accession>A0A934VZG7</accession>
<keyword evidence="2" id="KW-1185">Reference proteome</keyword>
<organism evidence="1 2">
    <name type="scientific">Paracoccus caeni</name>
    <dbReference type="NCBI Taxonomy" id="657651"/>
    <lineage>
        <taxon>Bacteria</taxon>
        <taxon>Pseudomonadati</taxon>
        <taxon>Pseudomonadota</taxon>
        <taxon>Alphaproteobacteria</taxon>
        <taxon>Rhodobacterales</taxon>
        <taxon>Paracoccaceae</taxon>
        <taxon>Paracoccus</taxon>
    </lineage>
</organism>
<dbReference type="Gene3D" id="6.10.250.730">
    <property type="match status" value="1"/>
</dbReference>
<gene>
    <name evidence="1" type="ORF">JJJ17_13885</name>
</gene>